<name>A0AAD5US28_9APHY</name>
<reference evidence="3" key="1">
    <citation type="submission" date="2022-07" db="EMBL/GenBank/DDBJ databases">
        <title>Genome Sequence of Physisporinus lineatus.</title>
        <authorList>
            <person name="Buettner E."/>
        </authorList>
    </citation>
    <scope>NUCLEOTIDE SEQUENCE</scope>
    <source>
        <strain evidence="3">VT162</strain>
    </source>
</reference>
<evidence type="ECO:0000313" key="4">
    <source>
        <dbReference type="Proteomes" id="UP001212997"/>
    </source>
</evidence>
<protein>
    <submittedName>
        <fullName evidence="3">Uncharacterized protein</fullName>
    </submittedName>
</protein>
<comment type="caution">
    <text evidence="3">The sequence shown here is derived from an EMBL/GenBank/DDBJ whole genome shotgun (WGS) entry which is preliminary data.</text>
</comment>
<feature type="compositionally biased region" description="Low complexity" evidence="1">
    <location>
        <begin position="121"/>
        <end position="130"/>
    </location>
</feature>
<feature type="region of interest" description="Disordered" evidence="1">
    <location>
        <begin position="105"/>
        <end position="130"/>
    </location>
</feature>
<accession>A0AAD5US28</accession>
<proteinExistence type="predicted"/>
<evidence type="ECO:0000256" key="2">
    <source>
        <dbReference type="SAM" id="Phobius"/>
    </source>
</evidence>
<dbReference type="AlphaFoldDB" id="A0AAD5US28"/>
<keyword evidence="4" id="KW-1185">Reference proteome</keyword>
<dbReference type="EMBL" id="JANAWD010000727">
    <property type="protein sequence ID" value="KAJ3476286.1"/>
    <property type="molecule type" value="Genomic_DNA"/>
</dbReference>
<dbReference type="Proteomes" id="UP001212997">
    <property type="component" value="Unassembled WGS sequence"/>
</dbReference>
<keyword evidence="2" id="KW-0812">Transmembrane</keyword>
<keyword evidence="2" id="KW-1133">Transmembrane helix</keyword>
<keyword evidence="2" id="KW-0472">Membrane</keyword>
<sequence length="202" mass="21502">MLIGHAILNILPHTDLPIDYPLLYLYTKVGVAGGLVIGSISGLITSALLILAILASISSQSSDAKEEMDKVKRRVSAVIIGSDDGQNPSHSTQLASLSRMTVRNGTLPPQPHVETVPENESQPSQPTTTTTAQVINSGADAMSWAVAGPLGVYALQFYYDHIQPSTEMDVSSLVDPLQAGMAIGLGRIICYTFINALKRKTT</sequence>
<feature type="transmembrane region" description="Helical" evidence="2">
    <location>
        <begin position="31"/>
        <end position="55"/>
    </location>
</feature>
<gene>
    <name evidence="3" type="ORF">NLI96_g11261</name>
</gene>
<evidence type="ECO:0000256" key="1">
    <source>
        <dbReference type="SAM" id="MobiDB-lite"/>
    </source>
</evidence>
<organism evidence="3 4">
    <name type="scientific">Meripilus lineatus</name>
    <dbReference type="NCBI Taxonomy" id="2056292"/>
    <lineage>
        <taxon>Eukaryota</taxon>
        <taxon>Fungi</taxon>
        <taxon>Dikarya</taxon>
        <taxon>Basidiomycota</taxon>
        <taxon>Agaricomycotina</taxon>
        <taxon>Agaricomycetes</taxon>
        <taxon>Polyporales</taxon>
        <taxon>Meripilaceae</taxon>
        <taxon>Meripilus</taxon>
    </lineage>
</organism>
<evidence type="ECO:0000313" key="3">
    <source>
        <dbReference type="EMBL" id="KAJ3476286.1"/>
    </source>
</evidence>